<evidence type="ECO:0000313" key="3">
    <source>
        <dbReference type="Proteomes" id="UP001437256"/>
    </source>
</evidence>
<reference evidence="2 3" key="1">
    <citation type="submission" date="2024-05" db="EMBL/GenBank/DDBJ databases">
        <title>A draft genome resource for the thread blight pathogen Marasmius tenuissimus strain MS-2.</title>
        <authorList>
            <person name="Yulfo-Soto G.E."/>
            <person name="Baruah I.K."/>
            <person name="Amoako-Attah I."/>
            <person name="Bukari Y."/>
            <person name="Meinhardt L.W."/>
            <person name="Bailey B.A."/>
            <person name="Cohen S.P."/>
        </authorList>
    </citation>
    <scope>NUCLEOTIDE SEQUENCE [LARGE SCALE GENOMIC DNA]</scope>
    <source>
        <strain evidence="2 3">MS-2</strain>
    </source>
</reference>
<keyword evidence="3" id="KW-1185">Reference proteome</keyword>
<name>A0ABR2ZBZ5_9AGAR</name>
<comment type="caution">
    <text evidence="2">The sequence shown here is derived from an EMBL/GenBank/DDBJ whole genome shotgun (WGS) entry which is preliminary data.</text>
</comment>
<gene>
    <name evidence="2" type="ORF">AAF712_014086</name>
</gene>
<evidence type="ECO:0000313" key="2">
    <source>
        <dbReference type="EMBL" id="KAL0059192.1"/>
    </source>
</evidence>
<sequence length="391" mass="44105">MADPCFDFRELQRAGQLGNLTVASYNNIYTTADDIREHLIGHYIDVWASAESQYGKVALRRLENVWELILSLSISPNIIERGTWDQPKPKPPPSKATLQSEPPSPEAAQLDNPPGPNPHDYIPPQLKKLHRSLYHNDLVLVLDVPFTMQQALTVLVVPHFDEAMKKADIQSPLKLNEGTPLLLNKETVSDLDSLAMIGLEVACSLRVSHHPLVIDKFLAVRQWSFHEGESVCMWRGDWRGQITTGTACSVEAVQTHQVNNGNKKPKVEELRFLSWGLHKTWKVGQYVQHYTRAEGFVLACENDKVFFWKGGEEIGATPYIAHCNSLQEIQKTRGVAQILERRREDVLAEAEKLTRVSRGNIFRTTSLVEDPNALDPQLVTSEQINKALNII</sequence>
<proteinExistence type="predicted"/>
<organism evidence="2 3">
    <name type="scientific">Marasmius tenuissimus</name>
    <dbReference type="NCBI Taxonomy" id="585030"/>
    <lineage>
        <taxon>Eukaryota</taxon>
        <taxon>Fungi</taxon>
        <taxon>Dikarya</taxon>
        <taxon>Basidiomycota</taxon>
        <taxon>Agaricomycotina</taxon>
        <taxon>Agaricomycetes</taxon>
        <taxon>Agaricomycetidae</taxon>
        <taxon>Agaricales</taxon>
        <taxon>Marasmiineae</taxon>
        <taxon>Marasmiaceae</taxon>
        <taxon>Marasmius</taxon>
    </lineage>
</organism>
<accession>A0ABR2ZBZ5</accession>
<protein>
    <submittedName>
        <fullName evidence="2">Uncharacterized protein</fullName>
    </submittedName>
</protein>
<feature type="region of interest" description="Disordered" evidence="1">
    <location>
        <begin position="81"/>
        <end position="122"/>
    </location>
</feature>
<dbReference type="Proteomes" id="UP001437256">
    <property type="component" value="Unassembled WGS sequence"/>
</dbReference>
<evidence type="ECO:0000256" key="1">
    <source>
        <dbReference type="SAM" id="MobiDB-lite"/>
    </source>
</evidence>
<dbReference type="EMBL" id="JBBXMP010000244">
    <property type="protein sequence ID" value="KAL0059192.1"/>
    <property type="molecule type" value="Genomic_DNA"/>
</dbReference>